<comment type="caution">
    <text evidence="1">The sequence shown here is derived from an EMBL/GenBank/DDBJ whole genome shotgun (WGS) entry which is preliminary data.</text>
</comment>
<organism evidence="1 2">
    <name type="scientific">Mucilaginibacter ximonensis</name>
    <dbReference type="NCBI Taxonomy" id="538021"/>
    <lineage>
        <taxon>Bacteria</taxon>
        <taxon>Pseudomonadati</taxon>
        <taxon>Bacteroidota</taxon>
        <taxon>Sphingobacteriia</taxon>
        <taxon>Sphingobacteriales</taxon>
        <taxon>Sphingobacteriaceae</taxon>
        <taxon>Mucilaginibacter</taxon>
    </lineage>
</organism>
<gene>
    <name evidence="1" type="ORF">ACFS5N_17100</name>
</gene>
<proteinExistence type="predicted"/>
<dbReference type="EMBL" id="JBHUPD010000003">
    <property type="protein sequence ID" value="MFD2874203.1"/>
    <property type="molecule type" value="Genomic_DNA"/>
</dbReference>
<protein>
    <submittedName>
        <fullName evidence="1">Uncharacterized protein</fullName>
    </submittedName>
</protein>
<evidence type="ECO:0000313" key="2">
    <source>
        <dbReference type="Proteomes" id="UP001597557"/>
    </source>
</evidence>
<accession>A0ABW5YFP5</accession>
<sequence>MINLANKSLIWPLNQYKLTHMMSKEELLDGLELLYTGKAFKGFTEDNPFVTFLGYAKRSRSRIWVKYGGKRIFTSLRHVMLKRDALSI</sequence>
<evidence type="ECO:0000313" key="1">
    <source>
        <dbReference type="EMBL" id="MFD2874203.1"/>
    </source>
</evidence>
<name>A0ABW5YFP5_9SPHI</name>
<reference evidence="2" key="1">
    <citation type="journal article" date="2019" name="Int. J. Syst. Evol. Microbiol.">
        <title>The Global Catalogue of Microorganisms (GCM) 10K type strain sequencing project: providing services to taxonomists for standard genome sequencing and annotation.</title>
        <authorList>
            <consortium name="The Broad Institute Genomics Platform"/>
            <consortium name="The Broad Institute Genome Sequencing Center for Infectious Disease"/>
            <person name="Wu L."/>
            <person name="Ma J."/>
        </authorList>
    </citation>
    <scope>NUCLEOTIDE SEQUENCE [LARGE SCALE GENOMIC DNA]</scope>
    <source>
        <strain evidence="2">KCTC 22437</strain>
    </source>
</reference>
<keyword evidence="2" id="KW-1185">Reference proteome</keyword>
<dbReference type="Proteomes" id="UP001597557">
    <property type="component" value="Unassembled WGS sequence"/>
</dbReference>
<dbReference type="RefSeq" id="WP_377188407.1">
    <property type="nucleotide sequence ID" value="NZ_JBHUPD010000003.1"/>
</dbReference>